<feature type="compositionally biased region" description="Polar residues" evidence="1">
    <location>
        <begin position="395"/>
        <end position="404"/>
    </location>
</feature>
<keyword evidence="4" id="KW-1185">Reference proteome</keyword>
<feature type="region of interest" description="Disordered" evidence="1">
    <location>
        <begin position="205"/>
        <end position="238"/>
    </location>
</feature>
<dbReference type="SUPFAM" id="SSF49299">
    <property type="entry name" value="PKD domain"/>
    <property type="match status" value="1"/>
</dbReference>
<feature type="region of interest" description="Disordered" evidence="1">
    <location>
        <begin position="375"/>
        <end position="404"/>
    </location>
</feature>
<dbReference type="OrthoDB" id="269553at2157"/>
<dbReference type="Proteomes" id="UP000509241">
    <property type="component" value="Chromosome"/>
</dbReference>
<dbReference type="InterPro" id="IPR013783">
    <property type="entry name" value="Ig-like_fold"/>
</dbReference>
<dbReference type="Pfam" id="PF18911">
    <property type="entry name" value="PKD_4"/>
    <property type="match status" value="1"/>
</dbReference>
<feature type="compositionally biased region" description="Polar residues" evidence="1">
    <location>
        <begin position="263"/>
        <end position="272"/>
    </location>
</feature>
<gene>
    <name evidence="3" type="ORF">HYG82_14670</name>
</gene>
<feature type="region of interest" description="Disordered" evidence="1">
    <location>
        <begin position="251"/>
        <end position="272"/>
    </location>
</feature>
<feature type="compositionally biased region" description="Basic and acidic residues" evidence="1">
    <location>
        <begin position="384"/>
        <end position="394"/>
    </location>
</feature>
<evidence type="ECO:0000256" key="1">
    <source>
        <dbReference type="SAM" id="MobiDB-lite"/>
    </source>
</evidence>
<dbReference type="GeneID" id="56034559"/>
<sequence>MSAISVYVYPNTRSEDDLARIAKNAVEAGLEGITSDSRIGGYDVEIRNRYPNQRAGSLRGFFDAFRTWRERNGFTGTGCHLGIGSGFGGGLADNGQYSNAFNGDANCVVGGRSGGGSFFKNAAIQETLHTLIDPGLPQVSQMIGQNDEHTLGMIYQDRSVSPMVTGYVRRGLGNSGTCRNNLNAGQRTTNTSPCSADAVEYTWIDRTGGRDGGDGGGNDRGGNDEGGDGTRGPSVDVRVSATEVDVGETIQFDGRRSSDPDGSIQSYEWSFGDGSTATGGTVQHAYESPGDFQASLTVTDDDGFTDTGSFSITVQGSRTAGNCGDVSTGGEVTGRLAGWWDGNKYQYASALANPCEVTITMEGPGDADFDLYVTTDGRTPRSNNYDEKSDDPNSRESVTVSNVTPGQQFGILVDSYSGAGSFRLSVTERGT</sequence>
<dbReference type="Gene3D" id="2.60.120.380">
    <property type="match status" value="1"/>
</dbReference>
<reference evidence="3 4" key="1">
    <citation type="submission" date="2020-07" db="EMBL/GenBank/DDBJ databases">
        <authorList>
            <person name="Cui H."/>
        </authorList>
    </citation>
    <scope>NUCLEOTIDE SEQUENCE [LARGE SCALE GENOMIC DNA]</scope>
    <source>
        <strain evidence="3 4">YPL8</strain>
    </source>
</reference>
<evidence type="ECO:0000259" key="2">
    <source>
        <dbReference type="PROSITE" id="PS50093"/>
    </source>
</evidence>
<evidence type="ECO:0000313" key="4">
    <source>
        <dbReference type="Proteomes" id="UP000509241"/>
    </source>
</evidence>
<proteinExistence type="predicted"/>
<dbReference type="RefSeq" id="WP_179262105.1">
    <property type="nucleotide sequence ID" value="NZ_CP058601.1"/>
</dbReference>
<dbReference type="EMBL" id="CP058601">
    <property type="protein sequence ID" value="QLG50010.1"/>
    <property type="molecule type" value="Genomic_DNA"/>
</dbReference>
<dbReference type="CDD" id="cd00146">
    <property type="entry name" value="PKD"/>
    <property type="match status" value="1"/>
</dbReference>
<dbReference type="AlphaFoldDB" id="A0A7D5GLL4"/>
<accession>A0A7D5GLL4</accession>
<dbReference type="PROSITE" id="PS50093">
    <property type="entry name" value="PKD"/>
    <property type="match status" value="1"/>
</dbReference>
<dbReference type="Gene3D" id="2.60.40.10">
    <property type="entry name" value="Immunoglobulins"/>
    <property type="match status" value="1"/>
</dbReference>
<feature type="domain" description="PKD" evidence="2">
    <location>
        <begin position="233"/>
        <end position="315"/>
    </location>
</feature>
<name>A0A7D5GLL4_9EURY</name>
<dbReference type="SMART" id="SM00089">
    <property type="entry name" value="PKD"/>
    <property type="match status" value="1"/>
</dbReference>
<dbReference type="InterPro" id="IPR022409">
    <property type="entry name" value="PKD/Chitinase_dom"/>
</dbReference>
<evidence type="ECO:0000313" key="3">
    <source>
        <dbReference type="EMBL" id="QLG50010.1"/>
    </source>
</evidence>
<organism evidence="3 4">
    <name type="scientific">Natrinema halophilum</name>
    <dbReference type="NCBI Taxonomy" id="1699371"/>
    <lineage>
        <taxon>Archaea</taxon>
        <taxon>Methanobacteriati</taxon>
        <taxon>Methanobacteriota</taxon>
        <taxon>Stenosarchaea group</taxon>
        <taxon>Halobacteria</taxon>
        <taxon>Halobacteriales</taxon>
        <taxon>Natrialbaceae</taxon>
        <taxon>Natrinema</taxon>
    </lineage>
</organism>
<protein>
    <submittedName>
        <fullName evidence="3">PKD domain-containing protein</fullName>
    </submittedName>
</protein>
<dbReference type="InterPro" id="IPR000601">
    <property type="entry name" value="PKD_dom"/>
</dbReference>
<dbReference type="KEGG" id="haly:HYG82_14670"/>
<dbReference type="InterPro" id="IPR035986">
    <property type="entry name" value="PKD_dom_sf"/>
</dbReference>